<gene>
    <name evidence="1" type="ORF">FLK61_25725</name>
</gene>
<proteinExistence type="predicted"/>
<reference evidence="2" key="1">
    <citation type="submission" date="2019-07" db="EMBL/GenBank/DDBJ databases">
        <title>Bacillus alkalisoli sp. nov. isolated from saline soil.</title>
        <authorList>
            <person name="Sun J.-Q."/>
            <person name="Xu L."/>
        </authorList>
    </citation>
    <scope>NUCLEOTIDE SEQUENCE [LARGE SCALE GENOMIC DNA]</scope>
    <source>
        <strain evidence="2">M4U3P1</strain>
    </source>
</reference>
<dbReference type="AlphaFoldDB" id="A0A859FBL3"/>
<accession>A0A859FBL3</accession>
<dbReference type="RefSeq" id="WP_176008214.1">
    <property type="nucleotide sequence ID" value="NZ_CP041372.2"/>
</dbReference>
<evidence type="ECO:0000313" key="1">
    <source>
        <dbReference type="EMBL" id="QKS70172.1"/>
    </source>
</evidence>
<keyword evidence="2" id="KW-1185">Reference proteome</keyword>
<organism evidence="1 2">
    <name type="scientific">Paenalkalicoccus suaedae</name>
    <dbReference type="NCBI Taxonomy" id="2592382"/>
    <lineage>
        <taxon>Bacteria</taxon>
        <taxon>Bacillati</taxon>
        <taxon>Bacillota</taxon>
        <taxon>Bacilli</taxon>
        <taxon>Bacillales</taxon>
        <taxon>Bacillaceae</taxon>
        <taxon>Paenalkalicoccus</taxon>
    </lineage>
</organism>
<name>A0A859FBL3_9BACI</name>
<evidence type="ECO:0008006" key="3">
    <source>
        <dbReference type="Google" id="ProtNLM"/>
    </source>
</evidence>
<dbReference type="KEGG" id="psua:FLK61_25725"/>
<sequence>MKIWHVFTIVLVLLVGCSQNEETAEVEFPYSYIHETFSYDQFYYPDSWEVVAISSSVPLIYRDGNDPDAFEYSNTPTNYRLTFGEEAPENEVVEEALEEFNVQQARGGSGLRQLYYHSYFAHYADLTISQNGFHTLLMEYDAAMEWEVENRTVIVLQEGNEWAANWTSGGVYYDLIVRGEALIESEEQFRGLLEQIIGA</sequence>
<protein>
    <recommendedName>
        <fullName evidence="3">DUF4367 domain-containing protein</fullName>
    </recommendedName>
</protein>
<evidence type="ECO:0000313" key="2">
    <source>
        <dbReference type="Proteomes" id="UP000318138"/>
    </source>
</evidence>
<dbReference type="Proteomes" id="UP000318138">
    <property type="component" value="Chromosome"/>
</dbReference>
<dbReference type="EMBL" id="CP041372">
    <property type="protein sequence ID" value="QKS70172.1"/>
    <property type="molecule type" value="Genomic_DNA"/>
</dbReference>
<dbReference type="PROSITE" id="PS51257">
    <property type="entry name" value="PROKAR_LIPOPROTEIN"/>
    <property type="match status" value="1"/>
</dbReference>